<keyword evidence="4" id="KW-0067">ATP-binding</keyword>
<proteinExistence type="predicted"/>
<organism evidence="11 12">
    <name type="scientific">Streptomyces bathyalis</name>
    <dbReference type="NCBI Taxonomy" id="2710756"/>
    <lineage>
        <taxon>Bacteria</taxon>
        <taxon>Bacillati</taxon>
        <taxon>Actinomycetota</taxon>
        <taxon>Actinomycetes</taxon>
        <taxon>Kitasatosporales</taxon>
        <taxon>Streptomycetaceae</taxon>
        <taxon>Streptomyces</taxon>
    </lineage>
</organism>
<keyword evidence="2" id="KW-0812">Transmembrane</keyword>
<reference evidence="12" key="1">
    <citation type="submission" date="2020-02" db="EMBL/GenBank/DDBJ databases">
        <title>Streptomyces sp. ASO4wet.</title>
        <authorList>
            <person name="Risdian C."/>
            <person name="Landwehr W."/>
            <person name="Schupp P."/>
            <person name="Wink J."/>
        </authorList>
    </citation>
    <scope>NUCLEOTIDE SEQUENCE [LARGE SCALE GENOMIC DNA]</scope>
    <source>
        <strain evidence="12">ASO4wet</strain>
    </source>
</reference>
<dbReference type="Gene3D" id="3.40.1110.10">
    <property type="entry name" value="Calcium-transporting ATPase, cytoplasmic domain N"/>
    <property type="match status" value="1"/>
</dbReference>
<dbReference type="SFLD" id="SFLDG00002">
    <property type="entry name" value="C1.7:_P-type_atpase_like"/>
    <property type="match status" value="1"/>
</dbReference>
<evidence type="ECO:0000256" key="5">
    <source>
        <dbReference type="ARBA" id="ARBA00022967"/>
    </source>
</evidence>
<dbReference type="InterPro" id="IPR018303">
    <property type="entry name" value="ATPase_P-typ_P_site"/>
</dbReference>
<keyword evidence="6" id="KW-1133">Transmembrane helix</keyword>
<dbReference type="InterPro" id="IPR008250">
    <property type="entry name" value="ATPase_P-typ_transduc_dom_A_sf"/>
</dbReference>
<evidence type="ECO:0000256" key="6">
    <source>
        <dbReference type="ARBA" id="ARBA00022989"/>
    </source>
</evidence>
<name>A0A7T1WVI3_9ACTN</name>
<dbReference type="SFLD" id="SFLDF00027">
    <property type="entry name" value="p-type_atpase"/>
    <property type="match status" value="1"/>
</dbReference>
<evidence type="ECO:0000256" key="2">
    <source>
        <dbReference type="ARBA" id="ARBA00022692"/>
    </source>
</evidence>
<feature type="domain" description="Cation-transporting P-type ATPase C-terminal" evidence="10">
    <location>
        <begin position="1348"/>
        <end position="1499"/>
    </location>
</feature>
<evidence type="ECO:0000256" key="1">
    <source>
        <dbReference type="ARBA" id="ARBA00004651"/>
    </source>
</evidence>
<evidence type="ECO:0000256" key="8">
    <source>
        <dbReference type="ARBA" id="ARBA00049360"/>
    </source>
</evidence>
<dbReference type="InterPro" id="IPR023298">
    <property type="entry name" value="ATPase_P-typ_TM_dom_sf"/>
</dbReference>
<dbReference type="SUPFAM" id="SSF81665">
    <property type="entry name" value="Calcium ATPase, transmembrane domain M"/>
    <property type="match status" value="1"/>
</dbReference>
<evidence type="ECO:0000256" key="7">
    <source>
        <dbReference type="ARBA" id="ARBA00023136"/>
    </source>
</evidence>
<keyword evidence="12" id="KW-1185">Reference proteome</keyword>
<evidence type="ECO:0000256" key="4">
    <source>
        <dbReference type="ARBA" id="ARBA00022840"/>
    </source>
</evidence>
<dbReference type="PRINTS" id="PR00119">
    <property type="entry name" value="CATATPASE"/>
</dbReference>
<dbReference type="PRINTS" id="PR00120">
    <property type="entry name" value="HATPASE"/>
</dbReference>
<dbReference type="InterPro" id="IPR044492">
    <property type="entry name" value="P_typ_ATPase_HD_dom"/>
</dbReference>
<feature type="domain" description="P-type ATPase A" evidence="9">
    <location>
        <begin position="792"/>
        <end position="902"/>
    </location>
</feature>
<dbReference type="GO" id="GO:0005524">
    <property type="term" value="F:ATP binding"/>
    <property type="evidence" value="ECO:0007669"/>
    <property type="project" value="UniProtKB-KW"/>
</dbReference>
<dbReference type="KEGG" id="sbat:G4Z16_31720"/>
<dbReference type="NCBIfam" id="TIGR01494">
    <property type="entry name" value="ATPase_P-type"/>
    <property type="match status" value="2"/>
</dbReference>
<evidence type="ECO:0000256" key="3">
    <source>
        <dbReference type="ARBA" id="ARBA00022741"/>
    </source>
</evidence>
<dbReference type="Proteomes" id="UP000595046">
    <property type="component" value="Chromosome"/>
</dbReference>
<comment type="subcellular location">
    <subcellularLocation>
        <location evidence="1">Cell membrane</location>
        <topology evidence="1">Multi-pass membrane protein</topology>
    </subcellularLocation>
</comment>
<dbReference type="InterPro" id="IPR023214">
    <property type="entry name" value="HAD_sf"/>
</dbReference>
<dbReference type="SUPFAM" id="SSF81653">
    <property type="entry name" value="Calcium ATPase, transduction domain A"/>
    <property type="match status" value="1"/>
</dbReference>
<dbReference type="InterPro" id="IPR059000">
    <property type="entry name" value="ATPase_P-type_domA"/>
</dbReference>
<dbReference type="PANTHER" id="PTHR42861">
    <property type="entry name" value="CALCIUM-TRANSPORTING ATPASE"/>
    <property type="match status" value="1"/>
</dbReference>
<dbReference type="InterPro" id="IPR001757">
    <property type="entry name" value="P_typ_ATPase"/>
</dbReference>
<keyword evidence="5" id="KW-1278">Translocase</keyword>
<dbReference type="InterPro" id="IPR006068">
    <property type="entry name" value="ATPase_P-typ_cation-transptr_C"/>
</dbReference>
<dbReference type="Pfam" id="PF00689">
    <property type="entry name" value="Cation_ATPase_C"/>
    <property type="match status" value="1"/>
</dbReference>
<comment type="catalytic activity">
    <reaction evidence="8">
        <text>ATP + H2O = ADP + phosphate + H(+)</text>
        <dbReference type="Rhea" id="RHEA:13065"/>
        <dbReference type="ChEBI" id="CHEBI:15377"/>
        <dbReference type="ChEBI" id="CHEBI:15378"/>
        <dbReference type="ChEBI" id="CHEBI:30616"/>
        <dbReference type="ChEBI" id="CHEBI:43474"/>
        <dbReference type="ChEBI" id="CHEBI:456216"/>
    </reaction>
</comment>
<dbReference type="Pfam" id="PF00122">
    <property type="entry name" value="E1-E2_ATPase"/>
    <property type="match status" value="1"/>
</dbReference>
<dbReference type="InterPro" id="IPR036412">
    <property type="entry name" value="HAD-like_sf"/>
</dbReference>
<evidence type="ECO:0000313" key="11">
    <source>
        <dbReference type="EMBL" id="QPP10242.1"/>
    </source>
</evidence>
<accession>A0A7T1WVI3</accession>
<sequence>MLLRLLAGLPKVADSLLRSVLAAPARTTRRITPPAAAAARLTGRLVSVGAHEAVSGATEVCASAGHLGRVARDAMTPRVGSWRAGPRMHLGLRYPPGAPVPTAERLETAAEKVAVELAEHPDVLLAYWDGGLECVVVKAAEDAVCERVAAKASELAAEHGLEHTGERTPEHGHPGDVRNVRVNIAALACDAAGIATVVAARAVLPARAPEALVASVSLLREDSRVRAALGRLLGSDASDLLLGAAQAAVLGIAQSPGPLLLDAALRATQLVRSLAQLATFETAHDTLCAPDRLTVTRGSTVRPALRTCPDESYSDTAVNGMLGGALATLLFTRSLDKAAETVLAGVPKAARFGPSAFTASLAAALAQEDMLVGDPARLRRLELVDTVVLHSGALRSARRTVLEVHPDTTGWDHARLWHTAMEALSAPEAGAKPPGEPHLTLRPVPDETKAEAGLMIASVLGRDVGTVLVGWEVEPMAEAALDAARRAGLHVVVVDEDGLGEFGTLADQLTSGEVPFAGTVAALQDEGRTVLTVARVPHDRRTEQPERAPSARDVVDGLLHGDIAVAVADEGSAVVWGADLLSLHGLEGVWRLLSAVTLSRAVSGWGKFFAEAGAALSELLVLTREARSPETPASLEVRLSPVTVATAASLTWGWAAALVVTAGTMPRPEPRVPWHALPPHEVMARLRKAPRTAPTGWSATRHLAGRLARVMARYPVLAPVRMGVQLARAVWAELDDPFTPVLVVGATASALLGSPVDAYLVIGAVGLNALVGGVQRLRAQRALFALATEQRPMARRLEPSTGEVSVVDAARLAQGEVIDLRVNDVVPADARLLEVDGCEVDESSLTGESLPTPKNVAAVPGASLADRSCMVFEGTTVVAGSARAVVVGTGHQTEAGRAASLAARVPISAGVQARLHRLTRRVLPFTLAGGAAVAGLSLLRGRPMRSALQGGLAVAVAAVPEGMPLVATVAQMAAARRLSRLGVLVRTPRSLEALGRVNAVCFDKTGTLTENKLRVVSVVTASGDEHKATDPEAFAVLRIAARACPAAADRVGVHAHATDEAVLAAAPPETGWTTVQAEPFESSRGFAAALGRGAHGDEKLVVKGAPEVVLPCCPDTDPAAVDMANALAAQGLRLLAVAQRPLGVNEAADVLDKPLELLELIGFVALADTPRASSAPLVSGLSEAGVRPVMLTGDHPQTARCMAIALGWPSDVTVVTGHDLAALDRAGRARILKDCGVVARVAPEQKLQVVEALREAGRVVGMVGDGANDAAAIRAADVGIGIGARGSAAARNAADLVITNNELSVLIDAITEGRALWRNVADAISILLGGNAGEVGFSVLGTLLSGTSPLSARQLLLVNLLTDMFPAMAIAVTPHDRGPASEEALAETHSVGLANLGEPLTHEIRQRGLITGAGAAAAWLFGSFTPGSAQRTSTMALCGVIGSQLTQTVAGRRDSPLVLGTVISTAAVLVALVQVPVVSRFFGCTPLGPLAWTGVAIAIGTSSVGPRLVPQADQLLSQLTSRLGSVLPTRDGSAPLSLLRLRTRRSSGLV</sequence>
<evidence type="ECO:0000259" key="9">
    <source>
        <dbReference type="Pfam" id="PF00122"/>
    </source>
</evidence>
<dbReference type="Pfam" id="PF00702">
    <property type="entry name" value="Hydrolase"/>
    <property type="match status" value="1"/>
</dbReference>
<evidence type="ECO:0000259" key="10">
    <source>
        <dbReference type="Pfam" id="PF00689"/>
    </source>
</evidence>
<dbReference type="EMBL" id="CP048882">
    <property type="protein sequence ID" value="QPP10242.1"/>
    <property type="molecule type" value="Genomic_DNA"/>
</dbReference>
<dbReference type="SFLD" id="SFLDS00003">
    <property type="entry name" value="Haloacid_Dehalogenase"/>
    <property type="match status" value="1"/>
</dbReference>
<dbReference type="PROSITE" id="PS00154">
    <property type="entry name" value="ATPASE_E1_E2"/>
    <property type="match status" value="1"/>
</dbReference>
<dbReference type="Gene3D" id="3.40.50.1000">
    <property type="entry name" value="HAD superfamily/HAD-like"/>
    <property type="match status" value="1"/>
</dbReference>
<dbReference type="InterPro" id="IPR023299">
    <property type="entry name" value="ATPase_P-typ_cyto_dom_N"/>
</dbReference>
<dbReference type="Gene3D" id="1.20.1110.10">
    <property type="entry name" value="Calcium-transporting ATPase, transmembrane domain"/>
    <property type="match status" value="1"/>
</dbReference>
<gene>
    <name evidence="11" type="ORF">G4Z16_31720</name>
</gene>
<dbReference type="Gene3D" id="2.70.150.10">
    <property type="entry name" value="Calcium-transporting ATPase, cytoplasmic transduction domain A"/>
    <property type="match status" value="1"/>
</dbReference>
<evidence type="ECO:0000313" key="12">
    <source>
        <dbReference type="Proteomes" id="UP000595046"/>
    </source>
</evidence>
<keyword evidence="7" id="KW-0472">Membrane</keyword>
<protein>
    <submittedName>
        <fullName evidence="11">HAD-IC family P-type ATPase</fullName>
    </submittedName>
</protein>
<dbReference type="GO" id="GO:0016887">
    <property type="term" value="F:ATP hydrolysis activity"/>
    <property type="evidence" value="ECO:0007669"/>
    <property type="project" value="InterPro"/>
</dbReference>
<dbReference type="GO" id="GO:0005886">
    <property type="term" value="C:plasma membrane"/>
    <property type="evidence" value="ECO:0007669"/>
    <property type="project" value="UniProtKB-SubCell"/>
</dbReference>
<keyword evidence="3" id="KW-0547">Nucleotide-binding</keyword>
<dbReference type="SUPFAM" id="SSF56784">
    <property type="entry name" value="HAD-like"/>
    <property type="match status" value="1"/>
</dbReference>